<sequence length="236" mass="26738">MNVRERHISTLWCWTEARRSTREMGSREQILEGLVDDGSVMDKARAFYPSVGFRQTTVAGVSKYLYFEVYTFEKVLDAPLNAKTTLLYASSDRGAVALFEDGMMHYPSSMTYSKPGGNFWVATPRLKPTEMVGIVGLESQDANAGKLRRMSVKENYRRRGVGHLLIQVLEDWAKKHGYHKIWLGAGTVMEKARAFYSSEGYTQTKTFVINEDPHIEGVVSEKTLDNDAIRKNTHIA</sequence>
<dbReference type="Proteomes" id="UP000018817">
    <property type="component" value="Unassembled WGS sequence"/>
</dbReference>
<dbReference type="CDD" id="cd04301">
    <property type="entry name" value="NAT_SF"/>
    <property type="match status" value="1"/>
</dbReference>
<dbReference type="VEuPathDB" id="FungiDB:PPTG_18023"/>
<dbReference type="Pfam" id="PF00583">
    <property type="entry name" value="Acetyltransf_1"/>
    <property type="match status" value="1"/>
</dbReference>
<keyword evidence="1" id="KW-0808">Transferase</keyword>
<evidence type="ECO:0000259" key="2">
    <source>
        <dbReference type="PROSITE" id="PS51186"/>
    </source>
</evidence>
<dbReference type="SUPFAM" id="SSF55729">
    <property type="entry name" value="Acyl-CoA N-acyltransferases (Nat)"/>
    <property type="match status" value="1"/>
</dbReference>
<dbReference type="STRING" id="761204.W2PH30"/>
<dbReference type="PROSITE" id="PS51186">
    <property type="entry name" value="GNAT"/>
    <property type="match status" value="1"/>
</dbReference>
<dbReference type="InterPro" id="IPR000182">
    <property type="entry name" value="GNAT_dom"/>
</dbReference>
<dbReference type="RefSeq" id="XP_008914330.1">
    <property type="nucleotide sequence ID" value="XM_008916082.1"/>
</dbReference>
<dbReference type="AlphaFoldDB" id="W2PH30"/>
<proteinExistence type="predicted"/>
<dbReference type="OrthoDB" id="91894at2759"/>
<dbReference type="EMBL" id="KI669639">
    <property type="protein sequence ID" value="ETN00318.1"/>
    <property type="molecule type" value="Genomic_DNA"/>
</dbReference>
<dbReference type="PANTHER" id="PTHR13947:SF37">
    <property type="entry name" value="LD18367P"/>
    <property type="match status" value="1"/>
</dbReference>
<protein>
    <recommendedName>
        <fullName evidence="2">N-acetyltransferase domain-containing protein</fullName>
    </recommendedName>
</protein>
<dbReference type="OMA" id="WCWTEAR"/>
<reference evidence="4" key="1">
    <citation type="submission" date="2011-12" db="EMBL/GenBank/DDBJ databases">
        <authorList>
            <consortium name="The Broad Institute Genome Sequencing Platform"/>
            <person name="Russ C."/>
            <person name="Tyler B."/>
            <person name="Panabieres F."/>
            <person name="Shan W."/>
            <person name="Tripathy S."/>
            <person name="Grunwald N."/>
            <person name="Machado M."/>
            <person name="Young S.K."/>
            <person name="Zeng Q."/>
            <person name="Gargeya S."/>
            <person name="Fitzgerald M."/>
            <person name="Haas B."/>
            <person name="Abouelleil A."/>
            <person name="Alvarado L."/>
            <person name="Arachchi H.M."/>
            <person name="Berlin A."/>
            <person name="Chapman S.B."/>
            <person name="Gearin G."/>
            <person name="Goldberg J."/>
            <person name="Griggs A."/>
            <person name="Gujja S."/>
            <person name="Hansen M."/>
            <person name="Heiman D."/>
            <person name="Howarth C."/>
            <person name="Larimer J."/>
            <person name="Lui A."/>
            <person name="MacDonald P.J.P."/>
            <person name="McCowen C."/>
            <person name="Montmayeur A."/>
            <person name="Murphy C."/>
            <person name="Neiman D."/>
            <person name="Pearson M."/>
            <person name="Priest M."/>
            <person name="Roberts A."/>
            <person name="Saif S."/>
            <person name="Shea T."/>
            <person name="Sisk P."/>
            <person name="Stolte C."/>
            <person name="Sykes S."/>
            <person name="Wortman J."/>
            <person name="Nusbaum C."/>
            <person name="Birren B."/>
        </authorList>
    </citation>
    <scope>NUCLEOTIDE SEQUENCE [LARGE SCALE GENOMIC DNA]</scope>
    <source>
        <strain evidence="4">INRA-310</strain>
    </source>
</reference>
<dbReference type="InterPro" id="IPR050769">
    <property type="entry name" value="NAT_camello-type"/>
</dbReference>
<dbReference type="PANTHER" id="PTHR13947">
    <property type="entry name" value="GNAT FAMILY N-ACETYLTRANSFERASE"/>
    <property type="match status" value="1"/>
</dbReference>
<dbReference type="InterPro" id="IPR016181">
    <property type="entry name" value="Acyl_CoA_acyltransferase"/>
</dbReference>
<evidence type="ECO:0000256" key="1">
    <source>
        <dbReference type="ARBA" id="ARBA00022679"/>
    </source>
</evidence>
<reference evidence="3 4" key="2">
    <citation type="submission" date="2013-11" db="EMBL/GenBank/DDBJ databases">
        <title>The Genome Sequence of Phytophthora parasitica INRA-310.</title>
        <authorList>
            <consortium name="The Broad Institute Genomics Platform"/>
            <person name="Russ C."/>
            <person name="Tyler B."/>
            <person name="Panabieres F."/>
            <person name="Shan W."/>
            <person name="Tripathy S."/>
            <person name="Grunwald N."/>
            <person name="Machado M."/>
            <person name="Johnson C.S."/>
            <person name="Arredondo F."/>
            <person name="Hong C."/>
            <person name="Coffey M."/>
            <person name="Young S.K."/>
            <person name="Zeng Q."/>
            <person name="Gargeya S."/>
            <person name="Fitzgerald M."/>
            <person name="Abouelleil A."/>
            <person name="Alvarado L."/>
            <person name="Chapman S.B."/>
            <person name="Gainer-Dewar J."/>
            <person name="Goldberg J."/>
            <person name="Griggs A."/>
            <person name="Gujja S."/>
            <person name="Hansen M."/>
            <person name="Howarth C."/>
            <person name="Imamovic A."/>
            <person name="Ireland A."/>
            <person name="Larimer J."/>
            <person name="McCowan C."/>
            <person name="Murphy C."/>
            <person name="Pearson M."/>
            <person name="Poon T.W."/>
            <person name="Priest M."/>
            <person name="Roberts A."/>
            <person name="Saif S."/>
            <person name="Shea T."/>
            <person name="Sykes S."/>
            <person name="Wortman J."/>
            <person name="Nusbaum C."/>
            <person name="Birren B."/>
        </authorList>
    </citation>
    <scope>NUCLEOTIDE SEQUENCE [LARGE SCALE GENOMIC DNA]</scope>
    <source>
        <strain evidence="3 4">INRA-310</strain>
    </source>
</reference>
<evidence type="ECO:0000313" key="3">
    <source>
        <dbReference type="EMBL" id="ETN00318.1"/>
    </source>
</evidence>
<evidence type="ECO:0000313" key="4">
    <source>
        <dbReference type="Proteomes" id="UP000018817"/>
    </source>
</evidence>
<name>W2PH30_PHYN3</name>
<dbReference type="GO" id="GO:0008080">
    <property type="term" value="F:N-acetyltransferase activity"/>
    <property type="evidence" value="ECO:0007669"/>
    <property type="project" value="InterPro"/>
</dbReference>
<feature type="domain" description="N-acetyltransferase" evidence="2">
    <location>
        <begin position="70"/>
        <end position="225"/>
    </location>
</feature>
<organism evidence="3 4">
    <name type="scientific">Phytophthora nicotianae (strain INRA-310)</name>
    <name type="common">Phytophthora parasitica</name>
    <dbReference type="NCBI Taxonomy" id="761204"/>
    <lineage>
        <taxon>Eukaryota</taxon>
        <taxon>Sar</taxon>
        <taxon>Stramenopiles</taxon>
        <taxon>Oomycota</taxon>
        <taxon>Peronosporomycetes</taxon>
        <taxon>Peronosporales</taxon>
        <taxon>Peronosporaceae</taxon>
        <taxon>Phytophthora</taxon>
    </lineage>
</organism>
<dbReference type="GeneID" id="20186952"/>
<accession>W2PH30</accession>
<gene>
    <name evidence="3" type="ORF">PPTG_18023</name>
</gene>
<dbReference type="Gene3D" id="3.40.630.30">
    <property type="match status" value="1"/>
</dbReference>